<gene>
    <name evidence="2" type="ORF">CBW65_01615</name>
</gene>
<dbReference type="Gene3D" id="1.10.10.2840">
    <property type="entry name" value="PucR C-terminal helix-turn-helix domain"/>
    <property type="match status" value="1"/>
</dbReference>
<dbReference type="InterPro" id="IPR042070">
    <property type="entry name" value="PucR_C-HTH_sf"/>
</dbReference>
<dbReference type="RefSeq" id="WP_087455287.1">
    <property type="nucleotide sequence ID" value="NZ_CP021434.1"/>
</dbReference>
<dbReference type="OrthoDB" id="9792148at2"/>
<dbReference type="EMBL" id="CP021434">
    <property type="protein sequence ID" value="ARU59900.1"/>
    <property type="molecule type" value="Genomic_DNA"/>
</dbReference>
<name>A0A1Y0IHX8_9BACL</name>
<proteinExistence type="predicted"/>
<dbReference type="Proteomes" id="UP000195437">
    <property type="component" value="Chromosome"/>
</dbReference>
<evidence type="ECO:0000259" key="1">
    <source>
        <dbReference type="Pfam" id="PF13556"/>
    </source>
</evidence>
<evidence type="ECO:0000313" key="2">
    <source>
        <dbReference type="EMBL" id="ARU59900.1"/>
    </source>
</evidence>
<dbReference type="InterPro" id="IPR025736">
    <property type="entry name" value="PucR_C-HTH_dom"/>
</dbReference>
<dbReference type="KEGG" id="tum:CBW65_01615"/>
<reference evidence="3" key="1">
    <citation type="submission" date="2017-05" db="EMBL/GenBank/DDBJ databases">
        <authorList>
            <person name="Sung H."/>
        </authorList>
    </citation>
    <scope>NUCLEOTIDE SEQUENCE [LARGE SCALE GENOMIC DNA]</scope>
    <source>
        <strain evidence="3">AR23208</strain>
    </source>
</reference>
<dbReference type="Pfam" id="PF13556">
    <property type="entry name" value="HTH_30"/>
    <property type="match status" value="1"/>
</dbReference>
<organism evidence="2 3">
    <name type="scientific">Tumebacillus avium</name>
    <dbReference type="NCBI Taxonomy" id="1903704"/>
    <lineage>
        <taxon>Bacteria</taxon>
        <taxon>Bacillati</taxon>
        <taxon>Bacillota</taxon>
        <taxon>Bacilli</taxon>
        <taxon>Bacillales</taxon>
        <taxon>Alicyclobacillaceae</taxon>
        <taxon>Tumebacillus</taxon>
    </lineage>
</organism>
<accession>A0A1Y0IHX8</accession>
<feature type="domain" description="PucR C-terminal helix-turn-helix" evidence="1">
    <location>
        <begin position="287"/>
        <end position="344"/>
    </location>
</feature>
<keyword evidence="3" id="KW-1185">Reference proteome</keyword>
<sequence length="355" mass="39079">MSSMERLAAALQEYGRVERREQVAKEICYVNDSWLIPLNAEQQLRVERAALPLAVAELLALYAGAVTGGVDARRQAAQWLCGEREADGDALAAWLQELGWARDAAGRIVLLEFARAAAAELAEEAVLLLQELIGTEQAVVGQQGGQRIWVLLPLEPVQNVHEQTAQVRDVRAREVQMHDELEQGQLAQASSLLDTVIAWIETLGAELFLLSRAGVSGARSLHQLAGAKEEAEFALEAGKLLPGKRAVHDYDRLGIARLLYGAPQTVREKFVREILPPDVLEALTPELRETAAVFAENGQGVAETARALFVHRNTLLYRLERIHELTGCDPRRPLDGWTLWLALLLVKTGCTSGKR</sequence>
<evidence type="ECO:0000313" key="3">
    <source>
        <dbReference type="Proteomes" id="UP000195437"/>
    </source>
</evidence>
<dbReference type="AlphaFoldDB" id="A0A1Y0IHX8"/>
<dbReference type="InterPro" id="IPR051448">
    <property type="entry name" value="CdaR-like_regulators"/>
</dbReference>
<protein>
    <recommendedName>
        <fullName evidence="1">PucR C-terminal helix-turn-helix domain-containing protein</fullName>
    </recommendedName>
</protein>
<dbReference type="PANTHER" id="PTHR33744">
    <property type="entry name" value="CARBOHYDRATE DIACID REGULATOR"/>
    <property type="match status" value="1"/>
</dbReference>